<dbReference type="SUPFAM" id="SSF52058">
    <property type="entry name" value="L domain-like"/>
    <property type="match status" value="3"/>
</dbReference>
<evidence type="ECO:0000313" key="8">
    <source>
        <dbReference type="EMBL" id="KAD7117567.1"/>
    </source>
</evidence>
<name>A0A5N6PWZ2_9ASTR</name>
<dbReference type="GO" id="GO:0005524">
    <property type="term" value="F:ATP binding"/>
    <property type="evidence" value="ECO:0007669"/>
    <property type="project" value="UniProtKB-KW"/>
</dbReference>
<accession>A0A5N6PWZ2</accession>
<feature type="domain" description="Disease resistance protein At4g27190-like leucine-rich repeats" evidence="7">
    <location>
        <begin position="886"/>
        <end position="1042"/>
    </location>
</feature>
<dbReference type="GO" id="GO:0006952">
    <property type="term" value="P:defense response"/>
    <property type="evidence" value="ECO:0007669"/>
    <property type="project" value="UniProtKB-KW"/>
</dbReference>
<dbReference type="OrthoDB" id="6161812at2759"/>
<evidence type="ECO:0000256" key="3">
    <source>
        <dbReference type="ARBA" id="ARBA00022737"/>
    </source>
</evidence>
<organism evidence="8 9">
    <name type="scientific">Mikania micrantha</name>
    <name type="common">bitter vine</name>
    <dbReference type="NCBI Taxonomy" id="192012"/>
    <lineage>
        <taxon>Eukaryota</taxon>
        <taxon>Viridiplantae</taxon>
        <taxon>Streptophyta</taxon>
        <taxon>Embryophyta</taxon>
        <taxon>Tracheophyta</taxon>
        <taxon>Spermatophyta</taxon>
        <taxon>Magnoliopsida</taxon>
        <taxon>eudicotyledons</taxon>
        <taxon>Gunneridae</taxon>
        <taxon>Pentapetalae</taxon>
        <taxon>asterids</taxon>
        <taxon>campanulids</taxon>
        <taxon>Asterales</taxon>
        <taxon>Asteraceae</taxon>
        <taxon>Asteroideae</taxon>
        <taxon>Heliantheae alliance</taxon>
        <taxon>Eupatorieae</taxon>
        <taxon>Mikania</taxon>
    </lineage>
</organism>
<feature type="domain" description="Disease resistance protein At4g27190-like leucine-rich repeats" evidence="7">
    <location>
        <begin position="1320"/>
        <end position="1429"/>
    </location>
</feature>
<evidence type="ECO:0000313" key="9">
    <source>
        <dbReference type="Proteomes" id="UP000326396"/>
    </source>
</evidence>
<comment type="caution">
    <text evidence="8">The sequence shown here is derived from an EMBL/GenBank/DDBJ whole genome shotgun (WGS) entry which is preliminary data.</text>
</comment>
<dbReference type="Gene3D" id="3.40.50.300">
    <property type="entry name" value="P-loop containing nucleotide triphosphate hydrolases"/>
    <property type="match status" value="1"/>
</dbReference>
<dbReference type="SUPFAM" id="SSF52540">
    <property type="entry name" value="P-loop containing nucleoside triphosphate hydrolases"/>
    <property type="match status" value="1"/>
</dbReference>
<dbReference type="Gene3D" id="1.10.10.10">
    <property type="entry name" value="Winged helix-like DNA-binding domain superfamily/Winged helix DNA-binding domain"/>
    <property type="match status" value="1"/>
</dbReference>
<dbReference type="InterPro" id="IPR036388">
    <property type="entry name" value="WH-like_DNA-bd_sf"/>
</dbReference>
<sequence length="1739" mass="198089">MDSILSSIITPVVGSLMAPIKKHLGFLVSSTKHVIDMKEKMAQLSLTEQDTRHKWEEAVARNQEVSNHVSPWLDEVKKMNQKVQSIPTSGIECFNVAKRYKVGKQSYNILVEIQALETWRSTFEFTNTQKPLAMVVSSTDGTQNNDFESRDLIRKAALKSLQSKNNESHKMIALCGMGGVGKTTMMEHIKKDVEASKMFDCLVKVVLGENVDTIALQRDIAKYINLEDLKEEAKDARADRLHSIFEEMSKQGKKVLVIMDDLWKVFDLKDVGLSPLPKGFKLLFTSRDRRVCTQMGVRNDSIFDVGFLNYIEAKTLFFRVVGLSDGDNPPLQKIGEDIVKKCGGLPIAIVTIAKSLTDNIHEAWKKALWRLEKDDLKDLEEITHKIFEMSYENLKDDNDRAFFLLSGLFPDDFDIRIEDLLRYGWGLNFFKDSKTLSIARSDTKISVNNLLRANLLTKSDCVGCVKMHDLVRAFVLNKVSDVKQASITNYHDDNNSYQQPCERLLLKCTNMTKFPVDFTNYPNLSMLMLMDGDGLLKFPQDIYKRMEKLEVVSYENMIIPSSLLTFQHSITKLRTLSLRACGFINDDISLIGSLSNLETLSFVDCEIRRLPSVIGKLKKLKLLDLTGCVDLRIDDGVFENLTGLEELYMNAYFSSIRFTKANCEELEKLSHGLFALEVELFENKVKPKNMSFKNLERFKISIGCKLENLTDGQSNALTNTIQLVGGCNELLQCKINEIFNKTDGLQLHVNEMNHLGDILTHHHDPFSNLTVLHVSKCEDLTCLFTVDMASGLKKLERLTISDCPVMKTLVAVENGIAGVVRLQKLNFISLTGLPKMVSFWENVIELPEMVELILDDLPNFTSIYPHDHDTSEMRPLLNKKVVIPRLEKLDISRMENLKHIWSYETVDENVNVSMLRNIRVSNCKNLNNLFPLNPLPLLSRLEELAVDSCRSIEVLFNMEFESHNNHNDSRLRSIEVHNLGSLKELWRMINVGHVINNSDVRIKCFNNVESIKMFNCGMFTNIFTPATCNFDLEALTEIITKHIGGEEDQINAGISRGGEKSEMDKDIINPNYHACTYTSRACHQLQKLELQFDKRVKEVLFEMDSHELLPYRLESLELVCLFEMSHVWKCNDWNKFLIPHQHQPATLELQLPFQNLTNISLDYCRNLKYLFSPLMVKYLSNLRRVFIKECAIEEIISSRDDDAAANNKNVASTTSSLLFPQLNILELKSLPCLRSFEDVIHDQSQSGIACWSLCQYPRNISISNCDAMSILIPWYAVAQMKRLEELEIWNCKTITKVFDEGSASGTTLTSPRVLLKSTNHVVHVPQLFNIRNVTIYKCNLLSHVFTFSTLESLNQLKLLSVTNCNGIQEIVKQETNETTSSKDDHLVVLRRLKTLTLEHLPSFKGFFLGRNKFQWPLLDTLIINGCPQLMMLTCGESKTPKLNGIHTGYGKYSLDCGLMNFHGPINEHETTFPASSSDVTVSKGMLCSFHNLIEIKIIFRYIETLIPSNVLLQLQKLEKIHLEICYKLKEVFEVVALEESDFNESQTTVVQIPNLKQVKLDSAYDLKYLWNSNGSMVLEFPNLTSVSIEYCESLEHVFTCSMIGSLVQLQDLRITSCRKIEVIVKEQEESEAKMMVLPCLKSLKLHKLGSFKGFCLGKENFSLPLLNSLDINGCPEIMVFTNGSLSTPELKVINTSFGMYYVKPNLNSFIKTKQEEELKSKVEAANKNLKGWNGCVWLS</sequence>
<evidence type="ECO:0000259" key="7">
    <source>
        <dbReference type="Pfam" id="PF23247"/>
    </source>
</evidence>
<reference evidence="8 9" key="1">
    <citation type="submission" date="2019-05" db="EMBL/GenBank/DDBJ databases">
        <title>Mikania micrantha, genome provides insights into the molecular mechanism of rapid growth.</title>
        <authorList>
            <person name="Liu B."/>
        </authorList>
    </citation>
    <scope>NUCLEOTIDE SEQUENCE [LARGE SCALE GENOMIC DNA]</scope>
    <source>
        <strain evidence="8">NLD-2019</strain>
        <tissue evidence="8">Leaf</tissue>
    </source>
</reference>
<dbReference type="InterPro" id="IPR042197">
    <property type="entry name" value="Apaf_helical"/>
</dbReference>
<keyword evidence="2" id="KW-0433">Leucine-rich repeat</keyword>
<dbReference type="PRINTS" id="PR00364">
    <property type="entry name" value="DISEASERSIST"/>
</dbReference>
<keyword evidence="9" id="KW-1185">Reference proteome</keyword>
<keyword evidence="5" id="KW-0547">Nucleotide-binding</keyword>
<dbReference type="InterPro" id="IPR002182">
    <property type="entry name" value="NB-ARC"/>
</dbReference>
<dbReference type="EMBL" id="SZYD01000002">
    <property type="protein sequence ID" value="KAD7117567.1"/>
    <property type="molecule type" value="Genomic_DNA"/>
</dbReference>
<feature type="domain" description="Disease resistance protein At4g27190-like leucine-rich repeats" evidence="7">
    <location>
        <begin position="1151"/>
        <end position="1292"/>
    </location>
</feature>
<dbReference type="Pfam" id="PF00931">
    <property type="entry name" value="NB-ARC"/>
    <property type="match status" value="1"/>
</dbReference>
<gene>
    <name evidence="8" type="ORF">E3N88_04835</name>
</gene>
<keyword evidence="3" id="KW-0677">Repeat</keyword>
<dbReference type="SUPFAM" id="SSF52047">
    <property type="entry name" value="RNI-like"/>
    <property type="match status" value="1"/>
</dbReference>
<dbReference type="Gene3D" id="1.10.8.430">
    <property type="entry name" value="Helical domain of apoptotic protease-activating factors"/>
    <property type="match status" value="1"/>
</dbReference>
<dbReference type="Proteomes" id="UP000326396">
    <property type="component" value="Linkage Group LG10"/>
</dbReference>
<evidence type="ECO:0000259" key="6">
    <source>
        <dbReference type="Pfam" id="PF00931"/>
    </source>
</evidence>
<protein>
    <submittedName>
        <fullName evidence="8">Uncharacterized protein</fullName>
    </submittedName>
</protein>
<keyword evidence="4" id="KW-0611">Plant defense</keyword>
<feature type="domain" description="Disease resistance protein At4g27190-like leucine-rich repeats" evidence="7">
    <location>
        <begin position="1488"/>
        <end position="1618"/>
    </location>
</feature>
<dbReference type="InterPro" id="IPR057135">
    <property type="entry name" value="At4g27190-like_LRR"/>
</dbReference>
<keyword evidence="5" id="KW-0067">ATP-binding</keyword>
<comment type="similarity">
    <text evidence="1">Belongs to the disease resistance NB-LRR family.</text>
</comment>
<feature type="domain" description="Disease resistance protein At4g27190-like leucine-rich repeats" evidence="7">
    <location>
        <begin position="760"/>
        <end position="865"/>
    </location>
</feature>
<dbReference type="Pfam" id="PF23247">
    <property type="entry name" value="LRR_RPS2"/>
    <property type="match status" value="5"/>
</dbReference>
<dbReference type="Gene3D" id="3.80.10.10">
    <property type="entry name" value="Ribonuclease Inhibitor"/>
    <property type="match status" value="4"/>
</dbReference>
<evidence type="ECO:0000256" key="4">
    <source>
        <dbReference type="ARBA" id="ARBA00022821"/>
    </source>
</evidence>
<dbReference type="PANTHER" id="PTHR33463">
    <property type="entry name" value="NB-ARC DOMAIN-CONTAINING PROTEIN-RELATED"/>
    <property type="match status" value="1"/>
</dbReference>
<dbReference type="InterPro" id="IPR050905">
    <property type="entry name" value="Plant_NBS-LRR"/>
</dbReference>
<dbReference type="GO" id="GO:0043531">
    <property type="term" value="F:ADP binding"/>
    <property type="evidence" value="ECO:0007669"/>
    <property type="project" value="InterPro"/>
</dbReference>
<dbReference type="PANTHER" id="PTHR33463:SF96">
    <property type="entry name" value="LEUCINE-RICH REPEAT DOMAIN, L DOMAIN-LIKE PROTEIN-RELATED"/>
    <property type="match status" value="1"/>
</dbReference>
<evidence type="ECO:0000256" key="1">
    <source>
        <dbReference type="ARBA" id="ARBA00008894"/>
    </source>
</evidence>
<evidence type="ECO:0000256" key="2">
    <source>
        <dbReference type="ARBA" id="ARBA00022614"/>
    </source>
</evidence>
<feature type="domain" description="NB-ARC" evidence="6">
    <location>
        <begin position="159"/>
        <end position="321"/>
    </location>
</feature>
<evidence type="ECO:0000256" key="5">
    <source>
        <dbReference type="ARBA" id="ARBA00022840"/>
    </source>
</evidence>
<dbReference type="InterPro" id="IPR027417">
    <property type="entry name" value="P-loop_NTPase"/>
</dbReference>
<proteinExistence type="inferred from homology"/>
<dbReference type="InterPro" id="IPR032675">
    <property type="entry name" value="LRR_dom_sf"/>
</dbReference>